<dbReference type="AlphaFoldDB" id="A0A1J5SEI8"/>
<dbReference type="InterPro" id="IPR003423">
    <property type="entry name" value="OMP_efflux"/>
</dbReference>
<dbReference type="PANTHER" id="PTHR30203">
    <property type="entry name" value="OUTER MEMBRANE CATION EFFLUX PROTEIN"/>
    <property type="match status" value="1"/>
</dbReference>
<evidence type="ECO:0000256" key="7">
    <source>
        <dbReference type="ARBA" id="ARBA00023288"/>
    </source>
</evidence>
<evidence type="ECO:0000256" key="1">
    <source>
        <dbReference type="ARBA" id="ARBA00004370"/>
    </source>
</evidence>
<accession>A0A1J5SEI8</accession>
<dbReference type="NCBIfam" id="TIGR01845">
    <property type="entry name" value="outer_NodT"/>
    <property type="match status" value="1"/>
</dbReference>
<organism evidence="8">
    <name type="scientific">mine drainage metagenome</name>
    <dbReference type="NCBI Taxonomy" id="410659"/>
    <lineage>
        <taxon>unclassified sequences</taxon>
        <taxon>metagenomes</taxon>
        <taxon>ecological metagenomes</taxon>
    </lineage>
</organism>
<protein>
    <submittedName>
        <fullName evidence="8">Multidrug resistance outer membrane protein MdtP</fullName>
    </submittedName>
</protein>
<keyword evidence="5" id="KW-0472">Membrane</keyword>
<dbReference type="GO" id="GO:0016020">
    <property type="term" value="C:membrane"/>
    <property type="evidence" value="ECO:0007669"/>
    <property type="project" value="UniProtKB-SubCell"/>
</dbReference>
<evidence type="ECO:0000313" key="8">
    <source>
        <dbReference type="EMBL" id="OIQ98613.1"/>
    </source>
</evidence>
<dbReference type="GO" id="GO:0015562">
    <property type="term" value="F:efflux transmembrane transporter activity"/>
    <property type="evidence" value="ECO:0007669"/>
    <property type="project" value="InterPro"/>
</dbReference>
<comment type="subcellular location">
    <subcellularLocation>
        <location evidence="1">Membrane</location>
    </subcellularLocation>
</comment>
<dbReference type="PROSITE" id="PS51257">
    <property type="entry name" value="PROKAR_LIPOPROTEIN"/>
    <property type="match status" value="1"/>
</dbReference>
<evidence type="ECO:0000256" key="4">
    <source>
        <dbReference type="ARBA" id="ARBA00022729"/>
    </source>
</evidence>
<dbReference type="Gene3D" id="1.20.1600.10">
    <property type="entry name" value="Outer membrane efflux proteins (OEP)"/>
    <property type="match status" value="1"/>
</dbReference>
<comment type="caution">
    <text evidence="8">The sequence shown here is derived from an EMBL/GenBank/DDBJ whole genome shotgun (WGS) entry which is preliminary data.</text>
</comment>
<evidence type="ECO:0000256" key="2">
    <source>
        <dbReference type="ARBA" id="ARBA00022452"/>
    </source>
</evidence>
<evidence type="ECO:0000256" key="6">
    <source>
        <dbReference type="ARBA" id="ARBA00023139"/>
    </source>
</evidence>
<proteinExistence type="predicted"/>
<dbReference type="Pfam" id="PF02321">
    <property type="entry name" value="OEP"/>
    <property type="match status" value="2"/>
</dbReference>
<evidence type="ECO:0000256" key="3">
    <source>
        <dbReference type="ARBA" id="ARBA00022692"/>
    </source>
</evidence>
<reference evidence="8" key="1">
    <citation type="submission" date="2016-10" db="EMBL/GenBank/DDBJ databases">
        <title>Sequence of Gallionella enrichment culture.</title>
        <authorList>
            <person name="Poehlein A."/>
            <person name="Muehling M."/>
            <person name="Daniel R."/>
        </authorList>
    </citation>
    <scope>NUCLEOTIDE SEQUENCE</scope>
</reference>
<dbReference type="SUPFAM" id="SSF56954">
    <property type="entry name" value="Outer membrane efflux proteins (OEP)"/>
    <property type="match status" value="1"/>
</dbReference>
<dbReference type="Gene3D" id="2.20.200.10">
    <property type="entry name" value="Outer membrane efflux proteins (OEP)"/>
    <property type="match status" value="1"/>
</dbReference>
<gene>
    <name evidence="8" type="primary">mdtP_4</name>
    <name evidence="8" type="ORF">GALL_194380</name>
</gene>
<keyword evidence="2" id="KW-1134">Transmembrane beta strand</keyword>
<evidence type="ECO:0000256" key="5">
    <source>
        <dbReference type="ARBA" id="ARBA00023136"/>
    </source>
</evidence>
<dbReference type="EMBL" id="MLJW01000117">
    <property type="protein sequence ID" value="OIQ98613.1"/>
    <property type="molecule type" value="Genomic_DNA"/>
</dbReference>
<name>A0A1J5SEI8_9ZZZZ</name>
<keyword evidence="4" id="KW-0732">Signal</keyword>
<dbReference type="PANTHER" id="PTHR30203:SF20">
    <property type="entry name" value="MULTIDRUG RESISTANCE OUTER MEMBRANE PROTEIN MDTP-RELATED"/>
    <property type="match status" value="1"/>
</dbReference>
<keyword evidence="3" id="KW-0812">Transmembrane</keyword>
<dbReference type="InterPro" id="IPR010131">
    <property type="entry name" value="MdtP/NodT-like"/>
</dbReference>
<sequence>MRRYQGLFIITVLISLFGCAPALQQGAAKIGAVNIPNTLIKDNHAVSEDEAWTSMRHWWSIFQDSQLNALLKDAYNNNPGIAEAVSRIRVAQAEVTSVTATQYPSVYSGSSLSHQHYSSNSDHAIYNGDTYNLAILNPLDISYHPDLWGSDHELVASNQANLRVVRARLEKSEINLRQSVIKTYLALKVSYQIVMAQQQVIKLTSKINRVKQVAYDVGLRPASYLIPGEINISESSAALSFATQQERALYYALAALLGKGPDADILISNEFEVIPDQLPLPKELNLEFISKRPDIQESLWRVREAFHLEQVAQKAYYPNVNLRALLGFNSIGLSKLFQYDSVAYAAGPVVSLPIFDHKELQGRFDASVANHDALIYAYNQTVLLAAKEVATNLANMDKMKSMLAYKAIAFHERTNFLKVAKAEHANGLSDQIPFLEAQVAEKKAYIEYMQSQLMWFYAITDMASSIDGELQEKVNDHKN</sequence>
<keyword evidence="6" id="KW-0564">Palmitate</keyword>
<keyword evidence="7" id="KW-0449">Lipoprotein</keyword>